<dbReference type="EMBL" id="BEGY01000017">
    <property type="protein sequence ID" value="GAX76450.1"/>
    <property type="molecule type" value="Genomic_DNA"/>
</dbReference>
<feature type="region of interest" description="Disordered" evidence="1">
    <location>
        <begin position="782"/>
        <end position="822"/>
    </location>
</feature>
<dbReference type="Gene3D" id="3.40.50.12370">
    <property type="match status" value="1"/>
</dbReference>
<evidence type="ECO:0000313" key="2">
    <source>
        <dbReference type="EMBL" id="GAX76450.1"/>
    </source>
</evidence>
<gene>
    <name evidence="2" type="ORF">CEUSTIGMA_g3895.t1</name>
</gene>
<feature type="compositionally biased region" description="Polar residues" evidence="1">
    <location>
        <begin position="1070"/>
        <end position="1079"/>
    </location>
</feature>
<feature type="compositionally biased region" description="Polar residues" evidence="1">
    <location>
        <begin position="958"/>
        <end position="967"/>
    </location>
</feature>
<feature type="compositionally biased region" description="Polar residues" evidence="1">
    <location>
        <begin position="1315"/>
        <end position="1349"/>
    </location>
</feature>
<feature type="region of interest" description="Disordered" evidence="1">
    <location>
        <begin position="1455"/>
        <end position="1510"/>
    </location>
</feature>
<feature type="compositionally biased region" description="Polar residues" evidence="1">
    <location>
        <begin position="1231"/>
        <end position="1249"/>
    </location>
</feature>
<feature type="region of interest" description="Disordered" evidence="1">
    <location>
        <begin position="1221"/>
        <end position="1249"/>
    </location>
</feature>
<feature type="region of interest" description="Disordered" evidence="1">
    <location>
        <begin position="752"/>
        <end position="771"/>
    </location>
</feature>
<feature type="compositionally biased region" description="Polar residues" evidence="1">
    <location>
        <begin position="974"/>
        <end position="983"/>
    </location>
</feature>
<dbReference type="SUPFAM" id="SSF52402">
    <property type="entry name" value="Adenine nucleotide alpha hydrolases-like"/>
    <property type="match status" value="1"/>
</dbReference>
<feature type="compositionally biased region" description="Polar residues" evidence="1">
    <location>
        <begin position="1102"/>
        <end position="1111"/>
    </location>
</feature>
<protein>
    <submittedName>
        <fullName evidence="2">Uncharacterized protein</fullName>
    </submittedName>
</protein>
<feature type="compositionally biased region" description="Polar residues" evidence="1">
    <location>
        <begin position="1118"/>
        <end position="1131"/>
    </location>
</feature>
<feature type="region of interest" description="Disordered" evidence="1">
    <location>
        <begin position="427"/>
        <end position="509"/>
    </location>
</feature>
<dbReference type="OrthoDB" id="537258at2759"/>
<dbReference type="CDD" id="cd00293">
    <property type="entry name" value="USP-like"/>
    <property type="match status" value="1"/>
</dbReference>
<feature type="region of interest" description="Disordered" evidence="1">
    <location>
        <begin position="1315"/>
        <end position="1361"/>
    </location>
</feature>
<feature type="region of interest" description="Disordered" evidence="1">
    <location>
        <begin position="1264"/>
        <end position="1283"/>
    </location>
</feature>
<feature type="compositionally biased region" description="Polar residues" evidence="1">
    <location>
        <begin position="1038"/>
        <end position="1047"/>
    </location>
</feature>
<feature type="region of interest" description="Disordered" evidence="1">
    <location>
        <begin position="1696"/>
        <end position="1715"/>
    </location>
</feature>
<feature type="compositionally biased region" description="Low complexity" evidence="1">
    <location>
        <begin position="805"/>
        <end position="819"/>
    </location>
</feature>
<proteinExistence type="predicted"/>
<feature type="region of interest" description="Disordered" evidence="1">
    <location>
        <begin position="623"/>
        <end position="672"/>
    </location>
</feature>
<feature type="compositionally biased region" description="Basic residues" evidence="1">
    <location>
        <begin position="783"/>
        <end position="804"/>
    </location>
</feature>
<feature type="region of interest" description="Disordered" evidence="1">
    <location>
        <begin position="886"/>
        <end position="906"/>
    </location>
</feature>
<dbReference type="Proteomes" id="UP000232323">
    <property type="component" value="Unassembled WGS sequence"/>
</dbReference>
<reference evidence="2 3" key="1">
    <citation type="submission" date="2017-08" db="EMBL/GenBank/DDBJ databases">
        <title>Acidophilic green algal genome provides insights into adaptation to an acidic environment.</title>
        <authorList>
            <person name="Hirooka S."/>
            <person name="Hirose Y."/>
            <person name="Kanesaki Y."/>
            <person name="Higuchi S."/>
            <person name="Fujiwara T."/>
            <person name="Onuma R."/>
            <person name="Era A."/>
            <person name="Ohbayashi R."/>
            <person name="Uzuka A."/>
            <person name="Nozaki H."/>
            <person name="Yoshikawa H."/>
            <person name="Miyagishima S.Y."/>
        </authorList>
    </citation>
    <scope>NUCLEOTIDE SEQUENCE [LARGE SCALE GENOMIC DNA]</scope>
    <source>
        <strain evidence="2 3">NIES-2499</strain>
    </source>
</reference>
<feature type="region of interest" description="Disordered" evidence="1">
    <location>
        <begin position="723"/>
        <end position="745"/>
    </location>
</feature>
<comment type="caution">
    <text evidence="2">The sequence shown here is derived from an EMBL/GenBank/DDBJ whole genome shotgun (WGS) entry which is preliminary data.</text>
</comment>
<name>A0A250X123_9CHLO</name>
<feature type="compositionally biased region" description="Polar residues" evidence="1">
    <location>
        <begin position="941"/>
        <end position="951"/>
    </location>
</feature>
<evidence type="ECO:0000313" key="3">
    <source>
        <dbReference type="Proteomes" id="UP000232323"/>
    </source>
</evidence>
<feature type="region of interest" description="Disordered" evidence="1">
    <location>
        <begin position="941"/>
        <end position="1197"/>
    </location>
</feature>
<feature type="compositionally biased region" description="Polar residues" evidence="1">
    <location>
        <begin position="990"/>
        <end position="999"/>
    </location>
</feature>
<evidence type="ECO:0000256" key="1">
    <source>
        <dbReference type="SAM" id="MobiDB-lite"/>
    </source>
</evidence>
<feature type="compositionally biased region" description="Polar residues" evidence="1">
    <location>
        <begin position="1274"/>
        <end position="1283"/>
    </location>
</feature>
<sequence>MACDCVSNVLNWDVRQWQQYVSGNWRSERARELDKLGGLHRPPIRRGRSFKVKLDYLQETLNGQAQHIEVFFQEAKMKVSFKDIAERSSSMRRRLLGDDVDVNERITAPSLTLFQMNHGQQQVASGSSYIVAEWRIRIYLAKRRTYLALIAALRFQSCLRSKKGRSGVLVRIDSFSYMIPEILGEDCSKFIAEQLHCMEIRLLSSSISTSAIAPGIGHFRHKQKSSLGVYKSPSQQQIHHPVAADDIVSLNSSEIPRLNPTDWSASLMCLQEDQKSSSLEADATSVASMILVAETQRSVKTLMPDSVAAAELLSRWSDGSMVYPDLRSMSLESTLKSTRSALLLESDPSLSEGYTPTAAVVLQLDRPPITPSSLMNEVVGGLLMKAKDDDYDANRRMAGAAVQSSTDEGLIVATDNLLATSLEVLTPVPRGSTTNPRGSTNGDTYGGGDEGNSSPLAALAAPNSGLAGYRPVPPPVSSSAGTGLRDSWAGRRFSSSGGGSSDTTGSKHEGRMTAADLGTATHSAASFLHQQGPNKMAAKRRVLVPPSLTTTPTSAVMVGSAGRLPAGTLFNSLAFAGKGVILPPSASSGIMTGVGTGAGSVTSMTNGGASAGQLHHATSPPMLVVSPIDVGSSGSENPSPHQHRISKVPNSHLPLSPSSPDPTPRVLQAENSSQEICTQGASLQSPRPASVFISRLAASSSTGGANDSTSSAAIAAISAFNGASSSKPSSSPVASMVQKSQAGGTRALVPTAVKEKRSSLSSAVPSPKARSIGAANKSDRFAGHHLHSPATHQRQRALTARHRQSTWNSNGSYGSSSDSRGVAGFLSQKHRQSVGGSSSIINASDCGVSNGTRIASQAAGGTINKTGSLISFRLLAQQTASSLVGNSQCSSAVGPAAPPSFSRWSHSESGAAVSYPALQTWYQEDDEDDSVTREGCCEDSLQLSAGGNESGTRVPMNNGPSAGNESGTRVPMNNGPSADNESGTRAPMNNGPSADNESGTRAPMNNGPSAGNESGTRVPKNNGPSADNESGTGAPKNNGPSAGNESGTRAPMNNGPSAGNESGTRAPKNNGPSAGNESGTRAPMNNGPSAGNESGTRAPKNNGPSAGNESGTRAPKNNGPSAGNESVTIASVTLAHCPRASAPATKSKSPPENVEPSFSSTTFTDQKSKDGRLLKHHHQRIRSSAAPPSRRSSDTVSKSCTFISASSVSITAANTEQKPLQDHLAGHQAAANLSSSGKAGSMGANSSGNRNVRSILQSLESVPPLADEEGPHNTGFSPSLPSENNLLRRRSLSFSGAASSNTPDRLLEIAIPFSQTKDYGGSNDSPPKTTTTEADVTGTSSRWSSINGTSRRRGSENGAIAAQSHENRTVMGRSGFRGFLSEGPASELLQHGNGGLGGPMLVEDDESLHGPAMMAMFVNRVNTAWADARVDKWTKPYVHSMKEDTYVPGFKPLEPTIANSGHNHSPHHHQHHSASPTMQASHHQTSASKASPSVPTSVPPATAAASSTISHPSLAPSVNTLLNSGRLAFWILAGEDHILSSSKRVPARTSLSLLHVTSMISKADERQEEVDESEDSGLLLSERMMSMPQVIPDLWTMDPYALTARCRPGLMHGRNAVEASRHRHSFQCRVLARLALAVKDAGGMEGLSQTYVVLSINDDQQEEATRLLWDNQFYGFQRDHVIVIPQSRHTATCTTPEQQRFISPDSGSDENPAETTGTGIAAMQLNWHPDAFVMSADGLVEMLPITAAQLLDQQGVQWMSCCRARDMALYSGEGLLDKGFVLKTMHLREEHKSCSVFTQVLVTEKISLVRTMGTLVLGKKGGCENVELVVPELSSQAMSDTVSDVMRKSGGKLVVGLQRYMFHVPSLRGLLSRNQNFVPKLKIQNDLLYFHFDIQDLSHATGSSLCAVQAHDPPKLVLSGEDVSMLLDLTYAQNQDTRLMGYLKSWKTLPLPPPPPPQDKPKGLSTAVFIYSIFNSLSAVRMAMGLSRAGRDTVHLVTFVPNHASIESGKALLTHVLSRLPSSNTAVEVRLHAVVRESSSLLSSMQHYVAAYGIDLVIVPSLGLTKKSESKLGSAALAILKRMQVPVMILTPKAIRAVDAIMNSSRPQLRVLAMVDSWSMPLTEFLRDKILHGRHHEKLTLGQVFSSRSTTMKKKQLMKDCMKASRQAILTTFEGQIQELILDGPSYHEEVARAITDYSFSILAMKLPPGTKSVHKGITSLLSNVAAAVLIMKDYDPAMPIPTL</sequence>
<feature type="compositionally biased region" description="Polar residues" evidence="1">
    <location>
        <begin position="1086"/>
        <end position="1095"/>
    </location>
</feature>
<feature type="compositionally biased region" description="Polar residues" evidence="1">
    <location>
        <begin position="1054"/>
        <end position="1063"/>
    </location>
</feature>
<feature type="compositionally biased region" description="Low complexity" evidence="1">
    <location>
        <begin position="451"/>
        <end position="468"/>
    </location>
</feature>
<feature type="compositionally biased region" description="Low complexity" evidence="1">
    <location>
        <begin position="1485"/>
        <end position="1510"/>
    </location>
</feature>
<feature type="compositionally biased region" description="Polar residues" evidence="1">
    <location>
        <begin position="431"/>
        <end position="443"/>
    </location>
</feature>
<feature type="compositionally biased region" description="Polar residues" evidence="1">
    <location>
        <begin position="1006"/>
        <end position="1015"/>
    </location>
</feature>
<feature type="compositionally biased region" description="Polar residues" evidence="1">
    <location>
        <begin position="1022"/>
        <end position="1031"/>
    </location>
</feature>
<feature type="compositionally biased region" description="Polar residues" evidence="1">
    <location>
        <begin position="1144"/>
        <end position="1165"/>
    </location>
</feature>
<feature type="compositionally biased region" description="Low complexity" evidence="1">
    <location>
        <begin position="723"/>
        <end position="735"/>
    </location>
</feature>
<keyword evidence="3" id="KW-1185">Reference proteome</keyword>
<organism evidence="2 3">
    <name type="scientific">Chlamydomonas eustigma</name>
    <dbReference type="NCBI Taxonomy" id="1157962"/>
    <lineage>
        <taxon>Eukaryota</taxon>
        <taxon>Viridiplantae</taxon>
        <taxon>Chlorophyta</taxon>
        <taxon>core chlorophytes</taxon>
        <taxon>Chlorophyceae</taxon>
        <taxon>CS clade</taxon>
        <taxon>Chlamydomonadales</taxon>
        <taxon>Chlamydomonadaceae</taxon>
        <taxon>Chlamydomonas</taxon>
    </lineage>
</organism>
<accession>A0A250X123</accession>